<dbReference type="STRING" id="1166018.FAES_2765"/>
<keyword evidence="1" id="KW-0472">Membrane</keyword>
<accession>I0K9H1</accession>
<evidence type="ECO:0000313" key="2">
    <source>
        <dbReference type="EMBL" id="CCH00774.1"/>
    </source>
</evidence>
<dbReference type="AlphaFoldDB" id="I0K9H1"/>
<dbReference type="HOGENOM" id="CLU_3356308_0_0_10"/>
<organism evidence="2 3">
    <name type="scientific">Fibrella aestuarina BUZ 2</name>
    <dbReference type="NCBI Taxonomy" id="1166018"/>
    <lineage>
        <taxon>Bacteria</taxon>
        <taxon>Pseudomonadati</taxon>
        <taxon>Bacteroidota</taxon>
        <taxon>Cytophagia</taxon>
        <taxon>Cytophagales</taxon>
        <taxon>Spirosomataceae</taxon>
        <taxon>Fibrella</taxon>
    </lineage>
</organism>
<proteinExistence type="predicted"/>
<keyword evidence="1" id="KW-1133">Transmembrane helix</keyword>
<feature type="transmembrane region" description="Helical" evidence="1">
    <location>
        <begin position="12"/>
        <end position="30"/>
    </location>
</feature>
<dbReference type="EMBL" id="HE796683">
    <property type="protein sequence ID" value="CCH00774.1"/>
    <property type="molecule type" value="Genomic_DNA"/>
</dbReference>
<dbReference type="KEGG" id="fae:FAES_2765"/>
<keyword evidence="3" id="KW-1185">Reference proteome</keyword>
<sequence length="36" mass="4132">MTHDTISTIGTLIFYAVLLIASFITGRWLVSKERNY</sequence>
<gene>
    <name evidence="2" type="ORF">FAES_2765</name>
</gene>
<keyword evidence="1" id="KW-0812">Transmembrane</keyword>
<dbReference type="Proteomes" id="UP000011058">
    <property type="component" value="Chromosome"/>
</dbReference>
<evidence type="ECO:0000313" key="3">
    <source>
        <dbReference type="Proteomes" id="UP000011058"/>
    </source>
</evidence>
<protein>
    <submittedName>
        <fullName evidence="2">Uncharacterized protein</fullName>
    </submittedName>
</protein>
<evidence type="ECO:0000256" key="1">
    <source>
        <dbReference type="SAM" id="Phobius"/>
    </source>
</evidence>
<reference evidence="2 3" key="1">
    <citation type="journal article" date="2012" name="J. Bacteriol.">
        <title>Genome Sequence of Fibrella aestuarina BUZ 2T, a Filamentous Marine Bacterium.</title>
        <authorList>
            <person name="Filippini M."/>
            <person name="Qi W."/>
            <person name="Blom J."/>
            <person name="Goesmann A."/>
            <person name="Smits T.H."/>
            <person name="Bagheri H.C."/>
        </authorList>
    </citation>
    <scope>NUCLEOTIDE SEQUENCE [LARGE SCALE GENOMIC DNA]</scope>
    <source>
        <strain evidence="3">BUZ 2T</strain>
    </source>
</reference>
<name>I0K9H1_9BACT</name>